<dbReference type="PANTHER" id="PTHR30572:SF18">
    <property type="entry name" value="ABC-TYPE MACROLIDE FAMILY EXPORT SYSTEM PERMEASE COMPONENT 2"/>
    <property type="match status" value="1"/>
</dbReference>
<dbReference type="Pfam" id="PF02687">
    <property type="entry name" value="FtsX"/>
    <property type="match status" value="2"/>
</dbReference>
<accession>A0ABT8KNQ1</accession>
<evidence type="ECO:0000256" key="5">
    <source>
        <dbReference type="ARBA" id="ARBA00023136"/>
    </source>
</evidence>
<sequence length="805" mass="90678">MLKNYLRLAIRNLFKRKLYSFINIFGLAIGMAACLVILKYVEFELSFDNFHKNGDNVYRTVTTSYGNGELRGTFPLSGFAQGPSLVADIPEFKTFIRTHPMYGGAVFNYQDKRFFEEEIFFVDSTFLHVFTYEMLRGNEDALMEPSSMVITETMAEKYFGPDIDPIGKTLNITGGWADGDYKITGMMKDVPGNSHLQFDFLLSFNNLFDNRQYQNDDGWGWNNFITYVELYPNADLNAVHEKLITFIDKYQGEQLAESNSREVLKLQPIKDIHLSPGMQEELSATTSINTIYFFAIVAFFILAIAWVNYINLSTAKAMERAREVGIKKAIGAYRHQLITQFLFESMLVNLISVVIAILMVMLALPLLGDIVDKDLTLSFGDAGLWLFLVGLFALGSLISGTYPAFVLSSFKTTIVIKGQSGKSEKGISLRKLLVVFQFAASLLLVAGTFSVYRQIDFMRNQDKGMNMEQMLIVKGPSIFERENLSDRIQSLKNELKTHAAIVNVATSGTIPGAGFNWGTSMRKDGTELKEERSGNVTWVDPDFIDTYGIELLSGTSWNPDKASDMEKVLINEMAIATFGLGDVEKALEERIIIGDDTIGILGVLKNYHWNSLKSEHVPVLLAPSRVSRSNISIHLNTNNIQNAIALVKEQYDKAFPGNVFEYYFLDEFFNRQYRDDQQFAEIFSLFALFAILIACLGLWALASFTISQRLKEIGIRKVLGASTTNIMSLLSKQFLMLMLIACLVAIPLTWFGVKEWLDSYAFKINIAWDLFVIPVLLLMLISLITVSFHIVKGANTNPATTLRSE</sequence>
<evidence type="ECO:0000259" key="8">
    <source>
        <dbReference type="Pfam" id="PF12704"/>
    </source>
</evidence>
<evidence type="ECO:0000259" key="7">
    <source>
        <dbReference type="Pfam" id="PF02687"/>
    </source>
</evidence>
<feature type="transmembrane region" description="Helical" evidence="6">
    <location>
        <begin position="734"/>
        <end position="751"/>
    </location>
</feature>
<keyword evidence="3 6" id="KW-0812">Transmembrane</keyword>
<evidence type="ECO:0000256" key="3">
    <source>
        <dbReference type="ARBA" id="ARBA00022692"/>
    </source>
</evidence>
<evidence type="ECO:0000313" key="10">
    <source>
        <dbReference type="Proteomes" id="UP001172082"/>
    </source>
</evidence>
<evidence type="ECO:0000256" key="4">
    <source>
        <dbReference type="ARBA" id="ARBA00022989"/>
    </source>
</evidence>
<comment type="caution">
    <text evidence="9">The sequence shown here is derived from an EMBL/GenBank/DDBJ whole genome shotgun (WGS) entry which is preliminary data.</text>
</comment>
<feature type="domain" description="ABC3 transporter permease C-terminal" evidence="7">
    <location>
        <begin position="685"/>
        <end position="797"/>
    </location>
</feature>
<feature type="transmembrane region" description="Helical" evidence="6">
    <location>
        <begin position="384"/>
        <end position="410"/>
    </location>
</feature>
<reference evidence="9" key="1">
    <citation type="submission" date="2023-06" db="EMBL/GenBank/DDBJ databases">
        <title>Genomic of Parafulvivirga corallium.</title>
        <authorList>
            <person name="Wang G."/>
        </authorList>
    </citation>
    <scope>NUCLEOTIDE SEQUENCE</scope>
    <source>
        <strain evidence="9">BMA10</strain>
    </source>
</reference>
<feature type="transmembrane region" description="Helical" evidence="6">
    <location>
        <begin position="21"/>
        <end position="41"/>
    </location>
</feature>
<protein>
    <submittedName>
        <fullName evidence="9">ABC transporter permease</fullName>
    </submittedName>
</protein>
<evidence type="ECO:0000256" key="1">
    <source>
        <dbReference type="ARBA" id="ARBA00004651"/>
    </source>
</evidence>
<evidence type="ECO:0000313" key="9">
    <source>
        <dbReference type="EMBL" id="MDN5202351.1"/>
    </source>
</evidence>
<feature type="transmembrane region" description="Helical" evidence="6">
    <location>
        <begin position="682"/>
        <end position="706"/>
    </location>
</feature>
<gene>
    <name evidence="9" type="ORF">QQ008_13275</name>
</gene>
<keyword evidence="4 6" id="KW-1133">Transmembrane helix</keyword>
<comment type="subcellular location">
    <subcellularLocation>
        <location evidence="1">Cell membrane</location>
        <topology evidence="1">Multi-pass membrane protein</topology>
    </subcellularLocation>
</comment>
<dbReference type="PROSITE" id="PS51257">
    <property type="entry name" value="PROKAR_LIPOPROTEIN"/>
    <property type="match status" value="1"/>
</dbReference>
<feature type="transmembrane region" description="Helical" evidence="6">
    <location>
        <begin position="431"/>
        <end position="452"/>
    </location>
</feature>
<feature type="domain" description="MacB-like periplasmic core" evidence="8">
    <location>
        <begin position="20"/>
        <end position="243"/>
    </location>
</feature>
<dbReference type="InterPro" id="IPR025857">
    <property type="entry name" value="MacB_PCD"/>
</dbReference>
<dbReference type="Proteomes" id="UP001172082">
    <property type="component" value="Unassembled WGS sequence"/>
</dbReference>
<keyword evidence="5 6" id="KW-0472">Membrane</keyword>
<keyword evidence="10" id="KW-1185">Reference proteome</keyword>
<feature type="transmembrane region" description="Helical" evidence="6">
    <location>
        <begin position="771"/>
        <end position="791"/>
    </location>
</feature>
<evidence type="ECO:0000256" key="6">
    <source>
        <dbReference type="SAM" id="Phobius"/>
    </source>
</evidence>
<feature type="transmembrane region" description="Helical" evidence="6">
    <location>
        <begin position="291"/>
        <end position="312"/>
    </location>
</feature>
<dbReference type="PANTHER" id="PTHR30572">
    <property type="entry name" value="MEMBRANE COMPONENT OF TRANSPORTER-RELATED"/>
    <property type="match status" value="1"/>
</dbReference>
<dbReference type="InterPro" id="IPR050250">
    <property type="entry name" value="Macrolide_Exporter_MacB"/>
</dbReference>
<dbReference type="Pfam" id="PF12704">
    <property type="entry name" value="MacB_PCD"/>
    <property type="match status" value="1"/>
</dbReference>
<feature type="domain" description="ABC3 transporter permease C-terminal" evidence="7">
    <location>
        <begin position="296"/>
        <end position="404"/>
    </location>
</feature>
<keyword evidence="2" id="KW-1003">Cell membrane</keyword>
<feature type="transmembrane region" description="Helical" evidence="6">
    <location>
        <begin position="341"/>
        <end position="364"/>
    </location>
</feature>
<dbReference type="EMBL" id="JAUJEA010000004">
    <property type="protein sequence ID" value="MDN5202351.1"/>
    <property type="molecule type" value="Genomic_DNA"/>
</dbReference>
<name>A0ABT8KNQ1_9BACT</name>
<dbReference type="InterPro" id="IPR003838">
    <property type="entry name" value="ABC3_permease_C"/>
</dbReference>
<evidence type="ECO:0000256" key="2">
    <source>
        <dbReference type="ARBA" id="ARBA00022475"/>
    </source>
</evidence>
<dbReference type="RefSeq" id="WP_346752376.1">
    <property type="nucleotide sequence ID" value="NZ_JAUJEA010000004.1"/>
</dbReference>
<proteinExistence type="predicted"/>
<organism evidence="9 10">
    <name type="scientific">Splendidivirga corallicola</name>
    <dbReference type="NCBI Taxonomy" id="3051826"/>
    <lineage>
        <taxon>Bacteria</taxon>
        <taxon>Pseudomonadati</taxon>
        <taxon>Bacteroidota</taxon>
        <taxon>Cytophagia</taxon>
        <taxon>Cytophagales</taxon>
        <taxon>Splendidivirgaceae</taxon>
        <taxon>Splendidivirga</taxon>
    </lineage>
</organism>